<gene>
    <name evidence="1" type="ORF">GCM10023116_04930</name>
</gene>
<dbReference type="RefSeq" id="WP_345193626.1">
    <property type="nucleotide sequence ID" value="NZ_BAABFL010000048.1"/>
</dbReference>
<sequence>MATTNIWKQFASLLPSNIRTIVTIISNDGNGKSTAELRDGTIIIINGESVSPPHKALVENGEIKYQLPDFDIVQRNV</sequence>
<evidence type="ECO:0000313" key="2">
    <source>
        <dbReference type="Proteomes" id="UP001500604"/>
    </source>
</evidence>
<protein>
    <submittedName>
        <fullName evidence="1">Uncharacterized protein</fullName>
    </submittedName>
</protein>
<dbReference type="EMBL" id="BAABFL010000048">
    <property type="protein sequence ID" value="GAA4648226.1"/>
    <property type="molecule type" value="Genomic_DNA"/>
</dbReference>
<organism evidence="1 2">
    <name type="scientific">Kistimonas scapharcae</name>
    <dbReference type="NCBI Taxonomy" id="1036133"/>
    <lineage>
        <taxon>Bacteria</taxon>
        <taxon>Pseudomonadati</taxon>
        <taxon>Pseudomonadota</taxon>
        <taxon>Gammaproteobacteria</taxon>
        <taxon>Oceanospirillales</taxon>
        <taxon>Endozoicomonadaceae</taxon>
        <taxon>Kistimonas</taxon>
    </lineage>
</organism>
<proteinExistence type="predicted"/>
<evidence type="ECO:0000313" key="1">
    <source>
        <dbReference type="EMBL" id="GAA4648226.1"/>
    </source>
</evidence>
<keyword evidence="2" id="KW-1185">Reference proteome</keyword>
<name>A0ABP8UXG3_9GAMM</name>
<dbReference type="Proteomes" id="UP001500604">
    <property type="component" value="Unassembled WGS sequence"/>
</dbReference>
<reference evidence="2" key="1">
    <citation type="journal article" date="2019" name="Int. J. Syst. Evol. Microbiol.">
        <title>The Global Catalogue of Microorganisms (GCM) 10K type strain sequencing project: providing services to taxonomists for standard genome sequencing and annotation.</title>
        <authorList>
            <consortium name="The Broad Institute Genomics Platform"/>
            <consortium name="The Broad Institute Genome Sequencing Center for Infectious Disease"/>
            <person name="Wu L."/>
            <person name="Ma J."/>
        </authorList>
    </citation>
    <scope>NUCLEOTIDE SEQUENCE [LARGE SCALE GENOMIC DNA]</scope>
    <source>
        <strain evidence="2">JCM 17805</strain>
    </source>
</reference>
<accession>A0ABP8UXG3</accession>
<comment type="caution">
    <text evidence="1">The sequence shown here is derived from an EMBL/GenBank/DDBJ whole genome shotgun (WGS) entry which is preliminary data.</text>
</comment>